<keyword evidence="4 9" id="KW-0963">Cytoplasm</keyword>
<name>A0A840F4B3_9SPHN</name>
<evidence type="ECO:0000313" key="13">
    <source>
        <dbReference type="Proteomes" id="UP000529795"/>
    </source>
</evidence>
<protein>
    <recommendedName>
        <fullName evidence="3 9">DNA replication and repair protein RecF</fullName>
    </recommendedName>
</protein>
<dbReference type="GO" id="GO:0005524">
    <property type="term" value="F:ATP binding"/>
    <property type="evidence" value="ECO:0007669"/>
    <property type="project" value="UniProtKB-UniRule"/>
</dbReference>
<evidence type="ECO:0000256" key="4">
    <source>
        <dbReference type="ARBA" id="ARBA00022490"/>
    </source>
</evidence>
<comment type="similarity">
    <text evidence="2 9 10">Belongs to the RecF family.</text>
</comment>
<evidence type="ECO:0000259" key="11">
    <source>
        <dbReference type="Pfam" id="PF02463"/>
    </source>
</evidence>
<proteinExistence type="inferred from homology"/>
<dbReference type="SUPFAM" id="SSF52540">
    <property type="entry name" value="P-loop containing nucleoside triphosphate hydrolases"/>
    <property type="match status" value="1"/>
</dbReference>
<evidence type="ECO:0000256" key="2">
    <source>
        <dbReference type="ARBA" id="ARBA00008016"/>
    </source>
</evidence>
<dbReference type="GO" id="GO:0009432">
    <property type="term" value="P:SOS response"/>
    <property type="evidence" value="ECO:0007669"/>
    <property type="project" value="UniProtKB-UniRule"/>
</dbReference>
<organism evidence="12 13">
    <name type="scientific">Sphingomonas jinjuensis</name>
    <dbReference type="NCBI Taxonomy" id="535907"/>
    <lineage>
        <taxon>Bacteria</taxon>
        <taxon>Pseudomonadati</taxon>
        <taxon>Pseudomonadota</taxon>
        <taxon>Alphaproteobacteria</taxon>
        <taxon>Sphingomonadales</taxon>
        <taxon>Sphingomonadaceae</taxon>
        <taxon>Sphingomonas</taxon>
    </lineage>
</organism>
<dbReference type="RefSeq" id="WP_183982324.1">
    <property type="nucleotide sequence ID" value="NZ_JACIEV010000001.1"/>
</dbReference>
<evidence type="ECO:0000256" key="9">
    <source>
        <dbReference type="HAMAP-Rule" id="MF_00365"/>
    </source>
</evidence>
<comment type="function">
    <text evidence="9 10">The RecF protein is involved in DNA metabolism; it is required for DNA replication and normal SOS inducibility. RecF binds preferentially to single-stranded, linear DNA. It also seems to bind ATP.</text>
</comment>
<dbReference type="GO" id="GO:0003697">
    <property type="term" value="F:single-stranded DNA binding"/>
    <property type="evidence" value="ECO:0007669"/>
    <property type="project" value="UniProtKB-UniRule"/>
</dbReference>
<dbReference type="InterPro" id="IPR042174">
    <property type="entry name" value="RecF_2"/>
</dbReference>
<dbReference type="EMBL" id="JACIEV010000001">
    <property type="protein sequence ID" value="MBB4152700.1"/>
    <property type="molecule type" value="Genomic_DNA"/>
</dbReference>
<feature type="binding site" evidence="9">
    <location>
        <begin position="29"/>
        <end position="36"/>
    </location>
    <ligand>
        <name>ATP</name>
        <dbReference type="ChEBI" id="CHEBI:30616"/>
    </ligand>
</feature>
<keyword evidence="7 9" id="KW-0067">ATP-binding</keyword>
<keyword evidence="5 9" id="KW-0235">DNA replication</keyword>
<comment type="caution">
    <text evidence="12">The sequence shown here is derived from an EMBL/GenBank/DDBJ whole genome shotgun (WGS) entry which is preliminary data.</text>
</comment>
<evidence type="ECO:0000256" key="6">
    <source>
        <dbReference type="ARBA" id="ARBA00022741"/>
    </source>
</evidence>
<keyword evidence="9 10" id="KW-0742">SOS response</keyword>
<accession>A0A840F4B3</accession>
<dbReference type="InterPro" id="IPR027417">
    <property type="entry name" value="P-loop_NTPase"/>
</dbReference>
<dbReference type="PANTHER" id="PTHR32182:SF0">
    <property type="entry name" value="DNA REPLICATION AND REPAIR PROTEIN RECF"/>
    <property type="match status" value="1"/>
</dbReference>
<comment type="subcellular location">
    <subcellularLocation>
        <location evidence="1 9 10">Cytoplasm</location>
    </subcellularLocation>
</comment>
<dbReference type="Gene3D" id="1.20.1050.90">
    <property type="entry name" value="RecF/RecN/SMC, N-terminal domain"/>
    <property type="match status" value="1"/>
</dbReference>
<keyword evidence="9 10" id="KW-0227">DNA damage</keyword>
<dbReference type="GO" id="GO:0005737">
    <property type="term" value="C:cytoplasm"/>
    <property type="evidence" value="ECO:0007669"/>
    <property type="project" value="UniProtKB-SubCell"/>
</dbReference>
<sequence>MLTRLTLTDFRNHAALTLSPGPGFVVLTGANGAGKTNILEAVSLLAPGKGLRRAALSAMARQDGPGGFGVAASLADEVEIATGTLASAPERRIVRVQGAAAPANALAEWLTVLWLTPAMDRLFVEPASGRRRFLDRLALALFPGHAQAAARYEAAMRSRTRLLAEDRPADPEWLSALEAQMAEHGAALDAARRETVALLEAPLASGSPDFPRAALTIEGDDATDLATRLRDNRPRDTAAGRALVGPHRQDLAVTHVEKTQPAALASTGEQKALLLGIVLAHAALVASRTGRAPILLLDEVAAHLDPARRAALFARLAGRGQVWMTGTEPALFAAIDAGATRVELT</sequence>
<evidence type="ECO:0000256" key="7">
    <source>
        <dbReference type="ARBA" id="ARBA00022840"/>
    </source>
</evidence>
<evidence type="ECO:0000313" key="12">
    <source>
        <dbReference type="EMBL" id="MBB4152700.1"/>
    </source>
</evidence>
<dbReference type="NCBIfam" id="TIGR00611">
    <property type="entry name" value="recf"/>
    <property type="match status" value="1"/>
</dbReference>
<dbReference type="Proteomes" id="UP000529795">
    <property type="component" value="Unassembled WGS sequence"/>
</dbReference>
<feature type="domain" description="RecF/RecN/SMC N-terminal" evidence="11">
    <location>
        <begin position="1"/>
        <end position="320"/>
    </location>
</feature>
<keyword evidence="6 9" id="KW-0547">Nucleotide-binding</keyword>
<dbReference type="PROSITE" id="PS00617">
    <property type="entry name" value="RECF_1"/>
    <property type="match status" value="1"/>
</dbReference>
<dbReference type="Gene3D" id="3.40.50.300">
    <property type="entry name" value="P-loop containing nucleotide triphosphate hydrolases"/>
    <property type="match status" value="1"/>
</dbReference>
<evidence type="ECO:0000256" key="3">
    <source>
        <dbReference type="ARBA" id="ARBA00020170"/>
    </source>
</evidence>
<dbReference type="GO" id="GO:0000731">
    <property type="term" value="P:DNA synthesis involved in DNA repair"/>
    <property type="evidence" value="ECO:0007669"/>
    <property type="project" value="TreeGrafter"/>
</dbReference>
<dbReference type="PROSITE" id="PS00618">
    <property type="entry name" value="RECF_2"/>
    <property type="match status" value="1"/>
</dbReference>
<evidence type="ECO:0000256" key="10">
    <source>
        <dbReference type="RuleBase" id="RU000578"/>
    </source>
</evidence>
<evidence type="ECO:0000256" key="5">
    <source>
        <dbReference type="ARBA" id="ARBA00022705"/>
    </source>
</evidence>
<dbReference type="GO" id="GO:0006302">
    <property type="term" value="P:double-strand break repair"/>
    <property type="evidence" value="ECO:0007669"/>
    <property type="project" value="TreeGrafter"/>
</dbReference>
<reference evidence="12 13" key="1">
    <citation type="submission" date="2020-08" db="EMBL/GenBank/DDBJ databases">
        <title>Genomic Encyclopedia of Type Strains, Phase IV (KMG-IV): sequencing the most valuable type-strain genomes for metagenomic binning, comparative biology and taxonomic classification.</title>
        <authorList>
            <person name="Goeker M."/>
        </authorList>
    </citation>
    <scope>NUCLEOTIDE SEQUENCE [LARGE SCALE GENOMIC DNA]</scope>
    <source>
        <strain evidence="12 13">YC6723</strain>
    </source>
</reference>
<dbReference type="Pfam" id="PF02463">
    <property type="entry name" value="SMC_N"/>
    <property type="match status" value="1"/>
</dbReference>
<keyword evidence="13" id="KW-1185">Reference proteome</keyword>
<dbReference type="AlphaFoldDB" id="A0A840F4B3"/>
<dbReference type="InterPro" id="IPR003395">
    <property type="entry name" value="RecF/RecN/SMC_N"/>
</dbReference>
<keyword evidence="8 9" id="KW-0238">DNA-binding</keyword>
<dbReference type="InterPro" id="IPR018078">
    <property type="entry name" value="DNA-binding_RecF_CS"/>
</dbReference>
<gene>
    <name evidence="9" type="primary">recF</name>
    <name evidence="12" type="ORF">GGQ80_000576</name>
</gene>
<dbReference type="PANTHER" id="PTHR32182">
    <property type="entry name" value="DNA REPLICATION AND REPAIR PROTEIN RECF"/>
    <property type="match status" value="1"/>
</dbReference>
<dbReference type="HAMAP" id="MF_00365">
    <property type="entry name" value="RecF"/>
    <property type="match status" value="1"/>
</dbReference>
<dbReference type="InterPro" id="IPR001238">
    <property type="entry name" value="DNA-binding_RecF"/>
</dbReference>
<evidence type="ECO:0000256" key="8">
    <source>
        <dbReference type="ARBA" id="ARBA00023125"/>
    </source>
</evidence>
<keyword evidence="9 10" id="KW-0234">DNA repair</keyword>
<dbReference type="GO" id="GO:0006260">
    <property type="term" value="P:DNA replication"/>
    <property type="evidence" value="ECO:0007669"/>
    <property type="project" value="UniProtKB-UniRule"/>
</dbReference>
<evidence type="ECO:0000256" key="1">
    <source>
        <dbReference type="ARBA" id="ARBA00004496"/>
    </source>
</evidence>